<evidence type="ECO:0000313" key="4">
    <source>
        <dbReference type="Proteomes" id="UP000596929"/>
    </source>
</evidence>
<keyword evidence="1" id="KW-1133">Transmembrane helix</keyword>
<dbReference type="Gene3D" id="1.10.150.310">
    <property type="entry name" value="Tex RuvX-like domain-like"/>
    <property type="match status" value="1"/>
</dbReference>
<reference evidence="3 4" key="1">
    <citation type="submission" date="2020-08" db="EMBL/GenBank/DDBJ databases">
        <title>Genome public.</title>
        <authorList>
            <person name="Liu C."/>
            <person name="Sun Q."/>
        </authorList>
    </citation>
    <scope>NUCLEOTIDE SEQUENCE [LARGE SCALE GENOMIC DNA]</scope>
    <source>
        <strain evidence="3 4">NSJ-6</strain>
    </source>
</reference>
<dbReference type="Pfam" id="PF10531">
    <property type="entry name" value="SLBB"/>
    <property type="match status" value="1"/>
</dbReference>
<dbReference type="GO" id="GO:0003677">
    <property type="term" value="F:DNA binding"/>
    <property type="evidence" value="ECO:0007669"/>
    <property type="project" value="UniProtKB-KW"/>
</dbReference>
<dbReference type="SMART" id="SM00278">
    <property type="entry name" value="HhH1"/>
    <property type="match status" value="2"/>
</dbReference>
<feature type="transmembrane region" description="Helical" evidence="1">
    <location>
        <begin position="15"/>
        <end position="34"/>
    </location>
</feature>
<comment type="caution">
    <text evidence="3">The sequence shown here is derived from an EMBL/GenBank/DDBJ whole genome shotgun (WGS) entry which is preliminary data.</text>
</comment>
<dbReference type="Pfam" id="PF12836">
    <property type="entry name" value="HHH_3"/>
    <property type="match status" value="1"/>
</dbReference>
<keyword evidence="3" id="KW-0238">DNA-binding</keyword>
<dbReference type="InterPro" id="IPR010994">
    <property type="entry name" value="RuvA_2-like"/>
</dbReference>
<dbReference type="NCBIfam" id="TIGR00426">
    <property type="entry name" value="competence protein ComEA helix-hairpin-helix repeat region"/>
    <property type="match status" value="1"/>
</dbReference>
<keyword evidence="4" id="KW-1185">Reference proteome</keyword>
<dbReference type="PANTHER" id="PTHR21180:SF32">
    <property type="entry name" value="ENDONUCLEASE_EXONUCLEASE_PHOSPHATASE FAMILY DOMAIN-CONTAINING PROTEIN 1"/>
    <property type="match status" value="1"/>
</dbReference>
<feature type="domain" description="Helix-hairpin-helix DNA-binding motif class 1" evidence="2">
    <location>
        <begin position="171"/>
        <end position="190"/>
    </location>
</feature>
<name>A0ABR7DFA5_9CLOT</name>
<gene>
    <name evidence="3" type="ORF">H8S20_13160</name>
</gene>
<evidence type="ECO:0000256" key="1">
    <source>
        <dbReference type="SAM" id="Phobius"/>
    </source>
</evidence>
<keyword evidence="1" id="KW-0812">Transmembrane</keyword>
<proteinExistence type="predicted"/>
<dbReference type="InterPro" id="IPR019554">
    <property type="entry name" value="Soluble_ligand-bd"/>
</dbReference>
<feature type="domain" description="Helix-hairpin-helix DNA-binding motif class 1" evidence="2">
    <location>
        <begin position="201"/>
        <end position="220"/>
    </location>
</feature>
<keyword evidence="1" id="KW-0472">Membrane</keyword>
<dbReference type="EMBL" id="JACOOO010000030">
    <property type="protein sequence ID" value="MBC5629832.1"/>
    <property type="molecule type" value="Genomic_DNA"/>
</dbReference>
<organism evidence="3 4">
    <name type="scientific">Clostridium hominis</name>
    <dbReference type="NCBI Taxonomy" id="2763036"/>
    <lineage>
        <taxon>Bacteria</taxon>
        <taxon>Bacillati</taxon>
        <taxon>Bacillota</taxon>
        <taxon>Clostridia</taxon>
        <taxon>Eubacteriales</taxon>
        <taxon>Clostridiaceae</taxon>
        <taxon>Clostridium</taxon>
    </lineage>
</organism>
<dbReference type="InterPro" id="IPR004509">
    <property type="entry name" value="Competence_ComEA_HhH"/>
</dbReference>
<sequence>MRRNLKVDKFRDKKVIAITIVLAILFISSIILYGKNRNKIFSNQDMNNIFVDSNEELTDIFEDNSIDNKEVLVSNEKEKVDVSKIFVEIKGEVLRPDVYELEEDSIVKELIEIAGGLKEEADISSINRAKKLKNNELVIIPNINDKGSTNIFNEISTESNELININFADISELKKITGIGEVKAQSIIDYREKSGGFKSIDEIKNVDGIGEKTFEKIKDEITL</sequence>
<evidence type="ECO:0000259" key="2">
    <source>
        <dbReference type="SMART" id="SM00278"/>
    </source>
</evidence>
<dbReference type="InterPro" id="IPR051675">
    <property type="entry name" value="Endo/Exo/Phosphatase_dom_1"/>
</dbReference>
<protein>
    <submittedName>
        <fullName evidence="3">ComEA family DNA-binding protein</fullName>
    </submittedName>
</protein>
<dbReference type="Gene3D" id="3.10.560.10">
    <property type="entry name" value="Outer membrane lipoprotein wza domain like"/>
    <property type="match status" value="1"/>
</dbReference>
<dbReference type="PANTHER" id="PTHR21180">
    <property type="entry name" value="ENDONUCLEASE/EXONUCLEASE/PHOSPHATASE FAMILY DOMAIN-CONTAINING PROTEIN 1"/>
    <property type="match status" value="1"/>
</dbReference>
<evidence type="ECO:0000313" key="3">
    <source>
        <dbReference type="EMBL" id="MBC5629832.1"/>
    </source>
</evidence>
<dbReference type="Proteomes" id="UP000596929">
    <property type="component" value="Unassembled WGS sequence"/>
</dbReference>
<accession>A0ABR7DFA5</accession>
<dbReference type="SUPFAM" id="SSF47781">
    <property type="entry name" value="RuvA domain 2-like"/>
    <property type="match status" value="1"/>
</dbReference>
<dbReference type="InterPro" id="IPR003583">
    <property type="entry name" value="Hlx-hairpin-Hlx_DNA-bd_motif"/>
</dbReference>